<dbReference type="GO" id="GO:0070403">
    <property type="term" value="F:NAD+ binding"/>
    <property type="evidence" value="ECO:0007669"/>
    <property type="project" value="InterPro"/>
</dbReference>
<evidence type="ECO:0000259" key="4">
    <source>
        <dbReference type="Pfam" id="PF02737"/>
    </source>
</evidence>
<keyword evidence="2" id="KW-0560">Oxidoreductase</keyword>
<dbReference type="SUPFAM" id="SSF48179">
    <property type="entry name" value="6-phosphogluconate dehydrogenase C-terminal domain-like"/>
    <property type="match status" value="1"/>
</dbReference>
<dbReference type="InterPro" id="IPR013328">
    <property type="entry name" value="6PGD_dom2"/>
</dbReference>
<comment type="similarity">
    <text evidence="1">Belongs to the 3-hydroxyacyl-CoA dehydrogenase family.</text>
</comment>
<organism evidence="5 6">
    <name type="scientific">Methylobacterium phyllostachyos</name>
    <dbReference type="NCBI Taxonomy" id="582672"/>
    <lineage>
        <taxon>Bacteria</taxon>
        <taxon>Pseudomonadati</taxon>
        <taxon>Pseudomonadota</taxon>
        <taxon>Alphaproteobacteria</taxon>
        <taxon>Hyphomicrobiales</taxon>
        <taxon>Methylobacteriaceae</taxon>
        <taxon>Methylobacterium</taxon>
    </lineage>
</organism>
<dbReference type="OrthoDB" id="9803287at2"/>
<dbReference type="InterPro" id="IPR008927">
    <property type="entry name" value="6-PGluconate_DH-like_C_sf"/>
</dbReference>
<dbReference type="RefSeq" id="WP_091715925.1">
    <property type="nucleotide sequence ID" value="NZ_FNHS01000006.1"/>
</dbReference>
<dbReference type="InterPro" id="IPR006180">
    <property type="entry name" value="3-OHacyl-CoA_DH_CS"/>
</dbReference>
<evidence type="ECO:0000256" key="1">
    <source>
        <dbReference type="ARBA" id="ARBA00009463"/>
    </source>
</evidence>
<dbReference type="EMBL" id="FNHS01000006">
    <property type="protein sequence ID" value="SDN17396.1"/>
    <property type="molecule type" value="Genomic_DNA"/>
</dbReference>
<keyword evidence="6" id="KW-1185">Reference proteome</keyword>
<dbReference type="InterPro" id="IPR006176">
    <property type="entry name" value="3-OHacyl-CoA_DH_NAD-bd"/>
</dbReference>
<accession>A0A1G9Z9S0</accession>
<feature type="domain" description="3-hydroxyacyl-CoA dehydrogenase C-terminal" evidence="3">
    <location>
        <begin position="189"/>
        <end position="271"/>
    </location>
</feature>
<dbReference type="Pfam" id="PF02737">
    <property type="entry name" value="3HCDH_N"/>
    <property type="match status" value="1"/>
</dbReference>
<dbReference type="GO" id="GO:0006631">
    <property type="term" value="P:fatty acid metabolic process"/>
    <property type="evidence" value="ECO:0007669"/>
    <property type="project" value="InterPro"/>
</dbReference>
<dbReference type="AlphaFoldDB" id="A0A1G9Z9S0"/>
<dbReference type="SUPFAM" id="SSF51735">
    <property type="entry name" value="NAD(P)-binding Rossmann-fold domains"/>
    <property type="match status" value="1"/>
</dbReference>
<name>A0A1G9Z9S0_9HYPH</name>
<proteinExistence type="inferred from homology"/>
<dbReference type="NCBIfam" id="NF004783">
    <property type="entry name" value="PRK06129.1"/>
    <property type="match status" value="1"/>
</dbReference>
<dbReference type="Pfam" id="PF00725">
    <property type="entry name" value="3HCDH"/>
    <property type="match status" value="1"/>
</dbReference>
<reference evidence="6" key="1">
    <citation type="submission" date="2016-10" db="EMBL/GenBank/DDBJ databases">
        <authorList>
            <person name="Varghese N."/>
            <person name="Submissions S."/>
        </authorList>
    </citation>
    <scope>NUCLEOTIDE SEQUENCE [LARGE SCALE GENOMIC DNA]</scope>
    <source>
        <strain evidence="6">BL47</strain>
    </source>
</reference>
<gene>
    <name evidence="5" type="ORF">SAMN05216360_106156</name>
</gene>
<dbReference type="Gene3D" id="3.40.50.720">
    <property type="entry name" value="NAD(P)-binding Rossmann-like Domain"/>
    <property type="match status" value="1"/>
</dbReference>
<evidence type="ECO:0000313" key="5">
    <source>
        <dbReference type="EMBL" id="SDN17396.1"/>
    </source>
</evidence>
<dbReference type="InterPro" id="IPR006108">
    <property type="entry name" value="3HC_DH_C"/>
</dbReference>
<dbReference type="STRING" id="582672.SAMN05216360_106156"/>
<dbReference type="PANTHER" id="PTHR48075:SF1">
    <property type="entry name" value="LAMBDA-CRYSTALLIN HOMOLOG"/>
    <property type="match status" value="1"/>
</dbReference>
<feature type="domain" description="3-hydroxyacyl-CoA dehydrogenase NAD binding" evidence="4">
    <location>
        <begin position="9"/>
        <end position="186"/>
    </location>
</feature>
<dbReference type="PANTHER" id="PTHR48075">
    <property type="entry name" value="3-HYDROXYACYL-COA DEHYDROGENASE FAMILY PROTEIN"/>
    <property type="match status" value="1"/>
</dbReference>
<evidence type="ECO:0000313" key="6">
    <source>
        <dbReference type="Proteomes" id="UP000198704"/>
    </source>
</evidence>
<dbReference type="Gene3D" id="1.10.1040.10">
    <property type="entry name" value="N-(1-d-carboxylethyl)-l-norvaline Dehydrogenase, domain 2"/>
    <property type="match status" value="1"/>
</dbReference>
<dbReference type="Proteomes" id="UP000198704">
    <property type="component" value="Unassembled WGS sequence"/>
</dbReference>
<dbReference type="PROSITE" id="PS00067">
    <property type="entry name" value="3HCDH"/>
    <property type="match status" value="1"/>
</dbReference>
<dbReference type="GO" id="GO:0050104">
    <property type="term" value="F:L-gulonate 3-dehydrogenase activity"/>
    <property type="evidence" value="ECO:0007669"/>
    <property type="project" value="TreeGrafter"/>
</dbReference>
<evidence type="ECO:0000256" key="2">
    <source>
        <dbReference type="ARBA" id="ARBA00023002"/>
    </source>
</evidence>
<evidence type="ECO:0000259" key="3">
    <source>
        <dbReference type="Pfam" id="PF00725"/>
    </source>
</evidence>
<protein>
    <submittedName>
        <fullName evidence="5">3-hydroxyacyl-CoA dehydrogenase</fullName>
    </submittedName>
</protein>
<dbReference type="InterPro" id="IPR036291">
    <property type="entry name" value="NAD(P)-bd_dom_sf"/>
</dbReference>
<sequence length="311" mass="33428">MGAPLTERVAIVGAGLIGRAWAMIFARAGWEVRLFDTGDGVAEAALRLCAEGLRNLAANGLCSDPDGALTRIRPVPDLDTALDGAAFVQENGPEQLDVKQRLFAELDARAPTSAILASSSSAIRCSLFTEALRGRARCLIGHPVNPPHLIPLVEISGAPWTAPDTLTKARAVYEAIGQVPITVLKEIEGFILNRLQGALLAEAFRLAAEGYVTPQDLDRTVADGLGLRWSFMGPFETIELNAPGGIADYCARYAGFYKRLAADPVPPSVYEAAATHTILAQWQAPADRPARMQRRDRRLAALRAHKASQKD</sequence>